<accession>A0ABD0JG19</accession>
<evidence type="ECO:0008006" key="3">
    <source>
        <dbReference type="Google" id="ProtNLM"/>
    </source>
</evidence>
<keyword evidence="2" id="KW-1185">Reference proteome</keyword>
<comment type="caution">
    <text evidence="1">The sequence shown here is derived from an EMBL/GenBank/DDBJ whole genome shotgun (WGS) entry which is preliminary data.</text>
</comment>
<dbReference type="AlphaFoldDB" id="A0ABD0JG19"/>
<sequence>FLGFPDDGIPNATVVTPSFNETDVFVTSRPCPEFGDFYTCDSIDGCYAYYDDDGCLICQCTGVNVSYD</sequence>
<feature type="non-terminal residue" evidence="1">
    <location>
        <position position="68"/>
    </location>
</feature>
<gene>
    <name evidence="1" type="ORF">BaRGS_00034861</name>
</gene>
<proteinExistence type="predicted"/>
<organism evidence="1 2">
    <name type="scientific">Batillaria attramentaria</name>
    <dbReference type="NCBI Taxonomy" id="370345"/>
    <lineage>
        <taxon>Eukaryota</taxon>
        <taxon>Metazoa</taxon>
        <taxon>Spiralia</taxon>
        <taxon>Lophotrochozoa</taxon>
        <taxon>Mollusca</taxon>
        <taxon>Gastropoda</taxon>
        <taxon>Caenogastropoda</taxon>
        <taxon>Sorbeoconcha</taxon>
        <taxon>Cerithioidea</taxon>
        <taxon>Batillariidae</taxon>
        <taxon>Batillaria</taxon>
    </lineage>
</organism>
<protein>
    <recommendedName>
        <fullName evidence="3">Antistasin-like domain-containing protein</fullName>
    </recommendedName>
</protein>
<feature type="non-terminal residue" evidence="1">
    <location>
        <position position="1"/>
    </location>
</feature>
<evidence type="ECO:0000313" key="1">
    <source>
        <dbReference type="EMBL" id="KAK7473872.1"/>
    </source>
</evidence>
<dbReference type="Proteomes" id="UP001519460">
    <property type="component" value="Unassembled WGS sequence"/>
</dbReference>
<name>A0ABD0JG19_9CAEN</name>
<reference evidence="1 2" key="1">
    <citation type="journal article" date="2023" name="Sci. Data">
        <title>Genome assembly of the Korean intertidal mud-creeper Batillaria attramentaria.</title>
        <authorList>
            <person name="Patra A.K."/>
            <person name="Ho P.T."/>
            <person name="Jun S."/>
            <person name="Lee S.J."/>
            <person name="Kim Y."/>
            <person name="Won Y.J."/>
        </authorList>
    </citation>
    <scope>NUCLEOTIDE SEQUENCE [LARGE SCALE GENOMIC DNA]</scope>
    <source>
        <strain evidence="1">Wonlab-2016</strain>
    </source>
</reference>
<dbReference type="EMBL" id="JACVVK020000454">
    <property type="protein sequence ID" value="KAK7473872.1"/>
    <property type="molecule type" value="Genomic_DNA"/>
</dbReference>
<evidence type="ECO:0000313" key="2">
    <source>
        <dbReference type="Proteomes" id="UP001519460"/>
    </source>
</evidence>